<proteinExistence type="predicted"/>
<accession>A0ABN7WXV6</accession>
<reference evidence="1 2" key="1">
    <citation type="submission" date="2021-06" db="EMBL/GenBank/DDBJ databases">
        <authorList>
            <person name="Kallberg Y."/>
            <person name="Tangrot J."/>
            <person name="Rosling A."/>
        </authorList>
    </citation>
    <scope>NUCLEOTIDE SEQUENCE [LARGE SCALE GENOMIC DNA]</scope>
    <source>
        <strain evidence="1 2">120-4 pot B 10/14</strain>
    </source>
</reference>
<evidence type="ECO:0000313" key="2">
    <source>
        <dbReference type="Proteomes" id="UP000789901"/>
    </source>
</evidence>
<dbReference type="Proteomes" id="UP000789901">
    <property type="component" value="Unassembled WGS sequence"/>
</dbReference>
<evidence type="ECO:0000313" key="1">
    <source>
        <dbReference type="EMBL" id="CAG8842270.1"/>
    </source>
</evidence>
<keyword evidence="2" id="KW-1185">Reference proteome</keyword>
<organism evidence="1 2">
    <name type="scientific">Gigaspora margarita</name>
    <dbReference type="NCBI Taxonomy" id="4874"/>
    <lineage>
        <taxon>Eukaryota</taxon>
        <taxon>Fungi</taxon>
        <taxon>Fungi incertae sedis</taxon>
        <taxon>Mucoromycota</taxon>
        <taxon>Glomeromycotina</taxon>
        <taxon>Glomeromycetes</taxon>
        <taxon>Diversisporales</taxon>
        <taxon>Gigasporaceae</taxon>
        <taxon>Gigaspora</taxon>
    </lineage>
</organism>
<gene>
    <name evidence="1" type="ORF">GMARGA_LOCUS35895</name>
</gene>
<protein>
    <submittedName>
        <fullName evidence="1">40040_t:CDS:1</fullName>
    </submittedName>
</protein>
<sequence length="96" mass="10905">FDNPYFEDYTKALNSIYDPPKYTALATSILDSEIANIIIKVDKELSKAKNLTLYIDNFLKFAHAAKFNTKKIIKVLEKIGPEKFIAIVSNAESLMM</sequence>
<comment type="caution">
    <text evidence="1">The sequence shown here is derived from an EMBL/GenBank/DDBJ whole genome shotgun (WGS) entry which is preliminary data.</text>
</comment>
<feature type="non-terminal residue" evidence="1">
    <location>
        <position position="1"/>
    </location>
</feature>
<feature type="non-terminal residue" evidence="1">
    <location>
        <position position="96"/>
    </location>
</feature>
<dbReference type="EMBL" id="CAJVQB010068464">
    <property type="protein sequence ID" value="CAG8842270.1"/>
    <property type="molecule type" value="Genomic_DNA"/>
</dbReference>
<name>A0ABN7WXV6_GIGMA</name>